<dbReference type="AlphaFoldDB" id="A0A8I2ZU67"/>
<dbReference type="Proteomes" id="UP000689129">
    <property type="component" value="Unassembled WGS sequence"/>
</dbReference>
<gene>
    <name evidence="9" type="ORF">HYQ45_003918</name>
</gene>
<name>A0A8I2ZU67_VERLO</name>
<dbReference type="PANTHER" id="PTHR43450">
    <property type="entry name" value="ASPARTYL-TRNA SYNTHETASE"/>
    <property type="match status" value="1"/>
</dbReference>
<dbReference type="EMBL" id="JAEMWZ010000065">
    <property type="protein sequence ID" value="KAG7138872.1"/>
    <property type="molecule type" value="Genomic_DNA"/>
</dbReference>
<evidence type="ECO:0000256" key="4">
    <source>
        <dbReference type="ARBA" id="ARBA00022741"/>
    </source>
</evidence>
<dbReference type="OrthoDB" id="372395at2759"/>
<keyword evidence="2" id="KW-0963">Cytoplasm</keyword>
<dbReference type="GO" id="GO:0005829">
    <property type="term" value="C:cytosol"/>
    <property type="evidence" value="ECO:0007669"/>
    <property type="project" value="TreeGrafter"/>
</dbReference>
<evidence type="ECO:0000256" key="2">
    <source>
        <dbReference type="ARBA" id="ARBA00022490"/>
    </source>
</evidence>
<dbReference type="CDD" id="cd04320">
    <property type="entry name" value="AspRS_cyto_N"/>
    <property type="match status" value="1"/>
</dbReference>
<reference evidence="9" key="1">
    <citation type="journal article" date="2021" name="Mol. Plant Pathol.">
        <title>A 20-kb lineage-specific genomic region tames virulence in pathogenic amphidiploid Verticillium longisporum.</title>
        <authorList>
            <person name="Harting R."/>
            <person name="Starke J."/>
            <person name="Kusch H."/>
            <person name="Poggeler S."/>
            <person name="Maurus I."/>
            <person name="Schluter R."/>
            <person name="Landesfeind M."/>
            <person name="Bulla I."/>
            <person name="Nowrousian M."/>
            <person name="de Jonge R."/>
            <person name="Stahlhut G."/>
            <person name="Hoff K.J."/>
            <person name="Asshauer K.P."/>
            <person name="Thurmer A."/>
            <person name="Stanke M."/>
            <person name="Daniel R."/>
            <person name="Morgenstern B."/>
            <person name="Thomma B.P.H.J."/>
            <person name="Kronstad J.W."/>
            <person name="Braus-Stromeyer S.A."/>
            <person name="Braus G.H."/>
        </authorList>
    </citation>
    <scope>NUCLEOTIDE SEQUENCE</scope>
    <source>
        <strain evidence="9">Vl32</strain>
    </source>
</reference>
<evidence type="ECO:0000313" key="10">
    <source>
        <dbReference type="Proteomes" id="UP000689129"/>
    </source>
</evidence>
<feature type="compositionally biased region" description="Pro residues" evidence="7">
    <location>
        <begin position="11"/>
        <end position="21"/>
    </location>
</feature>
<feature type="compositionally biased region" description="Basic and acidic residues" evidence="7">
    <location>
        <begin position="26"/>
        <end position="58"/>
    </location>
</feature>
<evidence type="ECO:0000256" key="3">
    <source>
        <dbReference type="ARBA" id="ARBA00022598"/>
    </source>
</evidence>
<dbReference type="GO" id="GO:0004815">
    <property type="term" value="F:aspartate-tRNA ligase activity"/>
    <property type="evidence" value="ECO:0007669"/>
    <property type="project" value="InterPro"/>
</dbReference>
<dbReference type="FunFam" id="2.40.50.140:FF:000132">
    <property type="entry name" value="Aspartyl-tRNA synthetase, cytoplasmic"/>
    <property type="match status" value="1"/>
</dbReference>
<feature type="domain" description="Aminoacyl-transfer RNA synthetases class-II family profile" evidence="8">
    <location>
        <begin position="278"/>
        <end position="510"/>
    </location>
</feature>
<evidence type="ECO:0000259" key="8">
    <source>
        <dbReference type="PROSITE" id="PS50862"/>
    </source>
</evidence>
<proteinExistence type="predicted"/>
<dbReference type="GO" id="GO:0005524">
    <property type="term" value="F:ATP binding"/>
    <property type="evidence" value="ECO:0007669"/>
    <property type="project" value="InterPro"/>
</dbReference>
<evidence type="ECO:0000256" key="7">
    <source>
        <dbReference type="SAM" id="MobiDB-lite"/>
    </source>
</evidence>
<protein>
    <recommendedName>
        <fullName evidence="1">Aspartate--tRNA ligase, cytoplasmic</fullName>
    </recommendedName>
    <alternativeName>
        <fullName evidence="6">Aspartyl-tRNA synthetase</fullName>
    </alternativeName>
</protein>
<keyword evidence="3 9" id="KW-0436">Ligase</keyword>
<dbReference type="InterPro" id="IPR004523">
    <property type="entry name" value="Asp-tRNA_synthase_2"/>
</dbReference>
<dbReference type="PROSITE" id="PS50862">
    <property type="entry name" value="AA_TRNA_LIGASE_II"/>
    <property type="match status" value="1"/>
</dbReference>
<evidence type="ECO:0000313" key="9">
    <source>
        <dbReference type="EMBL" id="KAG7138872.1"/>
    </source>
</evidence>
<sequence length="510" mass="55680">MADAPAAEPAQAPPANDPPAPAGEEGGEKQSKKGAKKAEAKAKKEAEKARRAAEREAAEAAQKAAGGGASGEDLAKENYGDVTATTKVDAERVHLKDITEEHIGKSVKVRGWIQNSRMQGAKMCFIELREERNWAVQGVLAASSEGKPVSRQMVKWMGGLALESFILVEAVIQKPLDPVKSCKVSNFELHITKCYILAPGPEALGMSLPVANRAVSSFEDEDPSVTAAKAEAEKSVEAVKQGVENVSLDATPSASMATHLSNPAMHKRAPVQQAIADVRMATRKLFAEYLDTQNFVQFEPPCLIGAASEGGANVFAMPYFEKTAYLAQSPQFYKQIEIAGGRKRVYCIGPVFRAENSNTPRHMTEFTGLDLEMEIEEDYHEVMEMLEKKYNTDFFVLDKFPESARPFYALEDPANPAVTNAYDFFMRGQEILSGGQRIHIPSVLEARLRTKGVDPESQGIKEYVDVFRSVGVPPHGGGGIGLDRVVAWFLNLPSVHLASYYPRTPKRLLP</sequence>
<dbReference type="PANTHER" id="PTHR43450:SF1">
    <property type="entry name" value="ASPARTATE--TRNA LIGASE, CYTOPLASMIC"/>
    <property type="match status" value="1"/>
</dbReference>
<evidence type="ECO:0000256" key="1">
    <source>
        <dbReference type="ARBA" id="ARBA00018853"/>
    </source>
</evidence>
<feature type="compositionally biased region" description="Low complexity" evidence="7">
    <location>
        <begin position="1"/>
        <end position="10"/>
    </location>
</feature>
<organism evidence="9 10">
    <name type="scientific">Verticillium longisporum</name>
    <name type="common">Verticillium dahliae var. longisporum</name>
    <dbReference type="NCBI Taxonomy" id="100787"/>
    <lineage>
        <taxon>Eukaryota</taxon>
        <taxon>Fungi</taxon>
        <taxon>Dikarya</taxon>
        <taxon>Ascomycota</taxon>
        <taxon>Pezizomycotina</taxon>
        <taxon>Sordariomycetes</taxon>
        <taxon>Hypocreomycetidae</taxon>
        <taxon>Glomerellales</taxon>
        <taxon>Plectosphaerellaceae</taxon>
        <taxon>Verticillium</taxon>
    </lineage>
</organism>
<dbReference type="GO" id="GO:0003723">
    <property type="term" value="F:RNA binding"/>
    <property type="evidence" value="ECO:0007669"/>
    <property type="project" value="TreeGrafter"/>
</dbReference>
<evidence type="ECO:0000256" key="5">
    <source>
        <dbReference type="ARBA" id="ARBA00022840"/>
    </source>
</evidence>
<keyword evidence="5" id="KW-0067">ATP-binding</keyword>
<dbReference type="InterPro" id="IPR004364">
    <property type="entry name" value="Aa-tRNA-synt_II"/>
</dbReference>
<comment type="caution">
    <text evidence="9">The sequence shown here is derived from an EMBL/GenBank/DDBJ whole genome shotgun (WGS) entry which is preliminary data.</text>
</comment>
<evidence type="ECO:0000256" key="6">
    <source>
        <dbReference type="ARBA" id="ARBA00033155"/>
    </source>
</evidence>
<dbReference type="Pfam" id="PF00152">
    <property type="entry name" value="tRNA-synt_2"/>
    <property type="match status" value="2"/>
</dbReference>
<feature type="region of interest" description="Disordered" evidence="7">
    <location>
        <begin position="1"/>
        <end position="75"/>
    </location>
</feature>
<keyword evidence="4" id="KW-0547">Nucleotide-binding</keyword>
<dbReference type="InterPro" id="IPR006195">
    <property type="entry name" value="aa-tRNA-synth_II"/>
</dbReference>
<accession>A0A8I2ZU67</accession>
<dbReference type="GO" id="GO:0006422">
    <property type="term" value="P:aspartyl-tRNA aminoacylation"/>
    <property type="evidence" value="ECO:0007669"/>
    <property type="project" value="InterPro"/>
</dbReference>
<dbReference type="GO" id="GO:0017101">
    <property type="term" value="C:aminoacyl-tRNA synthetase multienzyme complex"/>
    <property type="evidence" value="ECO:0007669"/>
    <property type="project" value="TreeGrafter"/>
</dbReference>